<organism evidence="1 2">
    <name type="scientific">Caenorhabditis remanei</name>
    <name type="common">Caenorhabditis vulgaris</name>
    <dbReference type="NCBI Taxonomy" id="31234"/>
    <lineage>
        <taxon>Eukaryota</taxon>
        <taxon>Metazoa</taxon>
        <taxon>Ecdysozoa</taxon>
        <taxon>Nematoda</taxon>
        <taxon>Chromadorea</taxon>
        <taxon>Rhabditida</taxon>
        <taxon>Rhabditina</taxon>
        <taxon>Rhabditomorpha</taxon>
        <taxon>Rhabditoidea</taxon>
        <taxon>Rhabditidae</taxon>
        <taxon>Peloderinae</taxon>
        <taxon>Caenorhabditis</taxon>
    </lineage>
</organism>
<comment type="caution">
    <text evidence="1">The sequence shown here is derived from an EMBL/GenBank/DDBJ whole genome shotgun (WGS) entry which is preliminary data.</text>
</comment>
<gene>
    <name evidence="1" type="ORF">GCK72_004210</name>
</gene>
<evidence type="ECO:0000313" key="2">
    <source>
        <dbReference type="Proteomes" id="UP000483820"/>
    </source>
</evidence>
<dbReference type="Proteomes" id="UP000483820">
    <property type="component" value="Chromosome II"/>
</dbReference>
<reference evidence="1 2" key="1">
    <citation type="submission" date="2019-12" db="EMBL/GenBank/DDBJ databases">
        <title>Chromosome-level assembly of the Caenorhabditis remanei genome.</title>
        <authorList>
            <person name="Teterina A.A."/>
            <person name="Willis J.H."/>
            <person name="Phillips P.C."/>
        </authorList>
    </citation>
    <scope>NUCLEOTIDE SEQUENCE [LARGE SCALE GENOMIC DNA]</scope>
    <source>
        <strain evidence="1 2">PX506</strain>
        <tissue evidence="1">Whole organism</tissue>
    </source>
</reference>
<dbReference type="RefSeq" id="XP_053588733.1">
    <property type="nucleotide sequence ID" value="XM_053724539.1"/>
</dbReference>
<name>A0A6A5HD12_CAERE</name>
<dbReference type="EMBL" id="WUAV01000002">
    <property type="protein sequence ID" value="KAF1764263.1"/>
    <property type="molecule type" value="Genomic_DNA"/>
</dbReference>
<dbReference type="CTD" id="78773831"/>
<accession>A0A6A5HD12</accession>
<proteinExistence type="predicted"/>
<evidence type="ECO:0008006" key="3">
    <source>
        <dbReference type="Google" id="ProtNLM"/>
    </source>
</evidence>
<sequence>MVGHKERTEVSKHVVKVKMDSVVDENTAINLGGENVECRIANIGWSPYSHTLIFHESKAKHVLTCLQRHINSLPRHSPRVQIEIDTIPKNSTAHSSFIKNVKDTYIKTRNWDTSQIEEYLKCHEFHESLQISFKLTGQGLNSDSKLTNVKGLTLYQSGEMTPDILEHFSGQYLVLFNYPIQQEPWRNLIFKWKRGEA</sequence>
<dbReference type="AlphaFoldDB" id="A0A6A5HD12"/>
<protein>
    <recommendedName>
        <fullName evidence="3">DUF38 domain-containing protein</fullName>
    </recommendedName>
</protein>
<dbReference type="GeneID" id="78773831"/>
<evidence type="ECO:0000313" key="1">
    <source>
        <dbReference type="EMBL" id="KAF1764263.1"/>
    </source>
</evidence>
<dbReference type="KEGG" id="crq:GCK72_004210"/>